<evidence type="ECO:0000313" key="5">
    <source>
        <dbReference type="Proteomes" id="UP000183155"/>
    </source>
</evidence>
<reference evidence="2 4" key="1">
    <citation type="submission" date="2015-02" db="EMBL/GenBank/DDBJ databases">
        <title>Pseudomonas helleri sp. nov. and Pseudomonas weihenstephanensis sp. nov., isolated from raw cows milk.</title>
        <authorList>
            <person name="von Neubeck M."/>
            <person name="Huptas C."/>
            <person name="Wenning M."/>
            <person name="Scherer S."/>
        </authorList>
    </citation>
    <scope>NUCLEOTIDE SEQUENCE [LARGE SCALE GENOMIC DNA]</scope>
    <source>
        <strain evidence="2 4">DSM 21104</strain>
    </source>
</reference>
<gene>
    <name evidence="3" type="ORF">SAMN04490203_0746</name>
    <name evidence="2" type="ORF">TU78_02885</name>
</gene>
<keyword evidence="5" id="KW-1185">Reference proteome</keyword>
<dbReference type="Proteomes" id="UP000036395">
    <property type="component" value="Unassembled WGS sequence"/>
</dbReference>
<dbReference type="Proteomes" id="UP000183155">
    <property type="component" value="Unassembled WGS sequence"/>
</dbReference>
<accession>A0A0J6GQI5</accession>
<dbReference type="OrthoDB" id="7022439at2"/>
<dbReference type="EMBL" id="JYLA01000001">
    <property type="protein sequence ID" value="KMM86951.1"/>
    <property type="molecule type" value="Genomic_DNA"/>
</dbReference>
<evidence type="ECO:0000313" key="3">
    <source>
        <dbReference type="EMBL" id="SEB59642.1"/>
    </source>
</evidence>
<evidence type="ECO:0000313" key="2">
    <source>
        <dbReference type="EMBL" id="KMM86951.1"/>
    </source>
</evidence>
<organism evidence="2 4">
    <name type="scientific">Pseudomonas taetrolens</name>
    <dbReference type="NCBI Taxonomy" id="47884"/>
    <lineage>
        <taxon>Bacteria</taxon>
        <taxon>Pseudomonadati</taxon>
        <taxon>Pseudomonadota</taxon>
        <taxon>Gammaproteobacteria</taxon>
        <taxon>Pseudomonadales</taxon>
        <taxon>Pseudomonadaceae</taxon>
        <taxon>Pseudomonas</taxon>
    </lineage>
</organism>
<dbReference type="RefSeq" id="WP_048378322.1">
    <property type="nucleotide sequence ID" value="NZ_FNRS01000001.1"/>
</dbReference>
<reference evidence="3 5" key="2">
    <citation type="submission" date="2016-10" db="EMBL/GenBank/DDBJ databases">
        <authorList>
            <person name="Varghese N."/>
            <person name="Submissions S."/>
        </authorList>
    </citation>
    <scope>NUCLEOTIDE SEQUENCE [LARGE SCALE GENOMIC DNA]</scope>
    <source>
        <strain evidence="3 5">BS3652</strain>
    </source>
</reference>
<sequence length="171" mass="19051">MTTEVIFYTQVVSITGFIITLFVLYRVLVQQKDAVIQLLKERLVDKDEQIAALKAQTPDVLVSILNDRIKVTQDEIGRLKDDGGIHQKEINLKEDELRGIQDKLTALSDLVRESDLMCPKCGDPLAGRESHTIYGGADGEQEADILITTYQCGFSIADDGKELSRCQHQAS</sequence>
<proteinExistence type="predicted"/>
<name>A0A0J6GQI5_PSETA</name>
<comment type="caution">
    <text evidence="2">The sequence shown here is derived from an EMBL/GenBank/DDBJ whole genome shotgun (WGS) entry which is preliminary data.</text>
</comment>
<keyword evidence="1" id="KW-0812">Transmembrane</keyword>
<keyword evidence="1" id="KW-1133">Transmembrane helix</keyword>
<protein>
    <submittedName>
        <fullName evidence="2">Uncharacterized protein</fullName>
    </submittedName>
</protein>
<dbReference type="PATRIC" id="fig|47884.3.peg.973"/>
<dbReference type="AlphaFoldDB" id="A0A0J6GQI5"/>
<evidence type="ECO:0000256" key="1">
    <source>
        <dbReference type="SAM" id="Phobius"/>
    </source>
</evidence>
<feature type="transmembrane region" description="Helical" evidence="1">
    <location>
        <begin position="6"/>
        <end position="28"/>
    </location>
</feature>
<evidence type="ECO:0000313" key="4">
    <source>
        <dbReference type="Proteomes" id="UP000036395"/>
    </source>
</evidence>
<keyword evidence="1" id="KW-0472">Membrane</keyword>
<dbReference type="EMBL" id="FNRS01000001">
    <property type="protein sequence ID" value="SEB59642.1"/>
    <property type="molecule type" value="Genomic_DNA"/>
</dbReference>